<reference evidence="1" key="2">
    <citation type="journal article" date="2024" name="Plant">
        <title>Genomic evolution and insights into agronomic trait innovations of Sesamum species.</title>
        <authorList>
            <person name="Miao H."/>
            <person name="Wang L."/>
            <person name="Qu L."/>
            <person name="Liu H."/>
            <person name="Sun Y."/>
            <person name="Le M."/>
            <person name="Wang Q."/>
            <person name="Wei S."/>
            <person name="Zheng Y."/>
            <person name="Lin W."/>
            <person name="Duan Y."/>
            <person name="Cao H."/>
            <person name="Xiong S."/>
            <person name="Wang X."/>
            <person name="Wei L."/>
            <person name="Li C."/>
            <person name="Ma Q."/>
            <person name="Ju M."/>
            <person name="Zhao R."/>
            <person name="Li G."/>
            <person name="Mu C."/>
            <person name="Tian Q."/>
            <person name="Mei H."/>
            <person name="Zhang T."/>
            <person name="Gao T."/>
            <person name="Zhang H."/>
        </authorList>
    </citation>
    <scope>NUCLEOTIDE SEQUENCE</scope>
    <source>
        <strain evidence="1">G01</strain>
    </source>
</reference>
<proteinExistence type="predicted"/>
<dbReference type="AlphaFoldDB" id="A0AAW2LFK5"/>
<gene>
    <name evidence="1" type="ORF">Sangu_2208800</name>
</gene>
<dbReference type="EMBL" id="JACGWK010000014">
    <property type="protein sequence ID" value="KAL0317945.1"/>
    <property type="molecule type" value="Genomic_DNA"/>
</dbReference>
<organism evidence="1">
    <name type="scientific">Sesamum angustifolium</name>
    <dbReference type="NCBI Taxonomy" id="2727405"/>
    <lineage>
        <taxon>Eukaryota</taxon>
        <taxon>Viridiplantae</taxon>
        <taxon>Streptophyta</taxon>
        <taxon>Embryophyta</taxon>
        <taxon>Tracheophyta</taxon>
        <taxon>Spermatophyta</taxon>
        <taxon>Magnoliopsida</taxon>
        <taxon>eudicotyledons</taxon>
        <taxon>Gunneridae</taxon>
        <taxon>Pentapetalae</taxon>
        <taxon>asterids</taxon>
        <taxon>lamiids</taxon>
        <taxon>Lamiales</taxon>
        <taxon>Pedaliaceae</taxon>
        <taxon>Sesamum</taxon>
    </lineage>
</organism>
<sequence>MSVGVAISLAETEPWTAAQSAWPEGRRPVTCEGHCLTAVGGRAVSFTLLVAVAFLRLPEVVRTEVQPWLPCSWSWPWQQQQAAGSTGRLQVVQSRL</sequence>
<comment type="caution">
    <text evidence="1">The sequence shown here is derived from an EMBL/GenBank/DDBJ whole genome shotgun (WGS) entry which is preliminary data.</text>
</comment>
<protein>
    <submittedName>
        <fullName evidence="1">Uncharacterized protein</fullName>
    </submittedName>
</protein>
<accession>A0AAW2LFK5</accession>
<name>A0AAW2LFK5_9LAMI</name>
<evidence type="ECO:0000313" key="1">
    <source>
        <dbReference type="EMBL" id="KAL0317945.1"/>
    </source>
</evidence>
<reference evidence="1" key="1">
    <citation type="submission" date="2020-06" db="EMBL/GenBank/DDBJ databases">
        <authorList>
            <person name="Li T."/>
            <person name="Hu X."/>
            <person name="Zhang T."/>
            <person name="Song X."/>
            <person name="Zhang H."/>
            <person name="Dai N."/>
            <person name="Sheng W."/>
            <person name="Hou X."/>
            <person name="Wei L."/>
        </authorList>
    </citation>
    <scope>NUCLEOTIDE SEQUENCE</scope>
    <source>
        <strain evidence="1">G01</strain>
        <tissue evidence="1">Leaf</tissue>
    </source>
</reference>